<dbReference type="RefSeq" id="WP_345507926.1">
    <property type="nucleotide sequence ID" value="NZ_BAABIW010000017.1"/>
</dbReference>
<dbReference type="EMBL" id="BAABIW010000017">
    <property type="protein sequence ID" value="GAA5029570.1"/>
    <property type="molecule type" value="Genomic_DNA"/>
</dbReference>
<dbReference type="SUPFAM" id="SSF54593">
    <property type="entry name" value="Glyoxalase/Bleomycin resistance protein/Dihydroxybiphenyl dioxygenase"/>
    <property type="match status" value="2"/>
</dbReference>
<dbReference type="InterPro" id="IPR052164">
    <property type="entry name" value="Anthracycline_SecMetBiosynth"/>
</dbReference>
<dbReference type="InterPro" id="IPR029068">
    <property type="entry name" value="Glyas_Bleomycin-R_OHBP_Dase"/>
</dbReference>
<dbReference type="InterPro" id="IPR037523">
    <property type="entry name" value="VOC_core"/>
</dbReference>
<dbReference type="Pfam" id="PF00903">
    <property type="entry name" value="Glyoxalase"/>
    <property type="match status" value="2"/>
</dbReference>
<keyword evidence="3" id="KW-1185">Reference proteome</keyword>
<dbReference type="PANTHER" id="PTHR33993">
    <property type="entry name" value="GLYOXALASE-RELATED"/>
    <property type="match status" value="1"/>
</dbReference>
<dbReference type="Proteomes" id="UP001500427">
    <property type="component" value="Unassembled WGS sequence"/>
</dbReference>
<sequence length="294" mass="29928">MPVVDGPLEPGTPCWADLLADDLPRARDFYGSLLGWSFDDARTEGAPVVARLGGRPVAALLGKDPGDPGQRTAWTVHLATDDVDAAAARATAAGGVLFLGPTDVPGIGRLAVGADPAGAAYGLLQVPVPGGGAETTAVADNADPDHAESTRPAEPGMLCWAESMSRDYAASLDFYAAVLGYRWREIGADGFRYSAASTTRDASEDGTDSAGDGPAVAGVGAIPTEAPADVPSHWMAYFAVADCDAAVARVVALGGAAVREPFDSPYGRIALVAGPQGETFSVLQAGERAPAQHA</sequence>
<gene>
    <name evidence="2" type="ORF">GCM10023258_26080</name>
</gene>
<evidence type="ECO:0000313" key="3">
    <source>
        <dbReference type="Proteomes" id="UP001500427"/>
    </source>
</evidence>
<feature type="domain" description="VOC" evidence="1">
    <location>
        <begin position="12"/>
        <end position="126"/>
    </location>
</feature>
<dbReference type="PROSITE" id="PS51819">
    <property type="entry name" value="VOC"/>
    <property type="match status" value="2"/>
</dbReference>
<dbReference type="InterPro" id="IPR004360">
    <property type="entry name" value="Glyas_Fos-R_dOase_dom"/>
</dbReference>
<proteinExistence type="predicted"/>
<comment type="caution">
    <text evidence="2">The sequence shown here is derived from an EMBL/GenBank/DDBJ whole genome shotgun (WGS) entry which is preliminary data.</text>
</comment>
<accession>A0ABP9JEH9</accession>
<name>A0ABP9JEH9_9MICO</name>
<evidence type="ECO:0000313" key="2">
    <source>
        <dbReference type="EMBL" id="GAA5029570.1"/>
    </source>
</evidence>
<feature type="domain" description="VOC" evidence="1">
    <location>
        <begin position="157"/>
        <end position="285"/>
    </location>
</feature>
<organism evidence="2 3">
    <name type="scientific">Terrabacter aeriphilus</name>
    <dbReference type="NCBI Taxonomy" id="515662"/>
    <lineage>
        <taxon>Bacteria</taxon>
        <taxon>Bacillati</taxon>
        <taxon>Actinomycetota</taxon>
        <taxon>Actinomycetes</taxon>
        <taxon>Micrococcales</taxon>
        <taxon>Intrasporangiaceae</taxon>
        <taxon>Terrabacter</taxon>
    </lineage>
</organism>
<protein>
    <submittedName>
        <fullName evidence="2">VOC family protein</fullName>
    </submittedName>
</protein>
<dbReference type="PANTHER" id="PTHR33993:SF14">
    <property type="entry name" value="GB|AAF24581.1"/>
    <property type="match status" value="1"/>
</dbReference>
<dbReference type="Gene3D" id="3.10.180.10">
    <property type="entry name" value="2,3-Dihydroxybiphenyl 1,2-Dioxygenase, domain 1"/>
    <property type="match status" value="2"/>
</dbReference>
<reference evidence="3" key="1">
    <citation type="journal article" date="2019" name="Int. J. Syst. Evol. Microbiol.">
        <title>The Global Catalogue of Microorganisms (GCM) 10K type strain sequencing project: providing services to taxonomists for standard genome sequencing and annotation.</title>
        <authorList>
            <consortium name="The Broad Institute Genomics Platform"/>
            <consortium name="The Broad Institute Genome Sequencing Center for Infectious Disease"/>
            <person name="Wu L."/>
            <person name="Ma J."/>
        </authorList>
    </citation>
    <scope>NUCLEOTIDE SEQUENCE [LARGE SCALE GENOMIC DNA]</scope>
    <source>
        <strain evidence="3">JCM 17687</strain>
    </source>
</reference>
<evidence type="ECO:0000259" key="1">
    <source>
        <dbReference type="PROSITE" id="PS51819"/>
    </source>
</evidence>